<dbReference type="PROSITE" id="PS50297">
    <property type="entry name" value="ANK_REP_REGION"/>
    <property type="match status" value="1"/>
</dbReference>
<dbReference type="EMBL" id="JAPZBU010000008">
    <property type="protein sequence ID" value="KAJ5392155.1"/>
    <property type="molecule type" value="Genomic_DNA"/>
</dbReference>
<evidence type="ECO:0000256" key="3">
    <source>
        <dbReference type="PROSITE-ProRule" id="PRU00023"/>
    </source>
</evidence>
<dbReference type="OrthoDB" id="4492562at2759"/>
<keyword evidence="1" id="KW-0677">Repeat</keyword>
<dbReference type="Proteomes" id="UP001147747">
    <property type="component" value="Unassembled WGS sequence"/>
</dbReference>
<evidence type="ECO:0000256" key="1">
    <source>
        <dbReference type="ARBA" id="ARBA00022737"/>
    </source>
</evidence>
<dbReference type="GeneID" id="81371262"/>
<keyword evidence="5" id="KW-1185">Reference proteome</keyword>
<dbReference type="PROSITE" id="PS50088">
    <property type="entry name" value="ANK_REPEAT"/>
    <property type="match status" value="1"/>
</dbReference>
<dbReference type="SMART" id="SM00248">
    <property type="entry name" value="ANK"/>
    <property type="match status" value="6"/>
</dbReference>
<comment type="caution">
    <text evidence="4">The sequence shown here is derived from an EMBL/GenBank/DDBJ whole genome shotgun (WGS) entry which is preliminary data.</text>
</comment>
<protein>
    <submittedName>
        <fullName evidence="4">Uncharacterized protein</fullName>
    </submittedName>
</protein>
<dbReference type="AlphaFoldDB" id="A0A9W9VZI1"/>
<dbReference type="InterPro" id="IPR002110">
    <property type="entry name" value="Ankyrin_rpt"/>
</dbReference>
<reference evidence="4" key="1">
    <citation type="submission" date="2022-12" db="EMBL/GenBank/DDBJ databases">
        <authorList>
            <person name="Petersen C."/>
        </authorList>
    </citation>
    <scope>NUCLEOTIDE SEQUENCE</scope>
    <source>
        <strain evidence="4">IBT 29677</strain>
    </source>
</reference>
<dbReference type="PANTHER" id="PTHR24171:SF9">
    <property type="entry name" value="ANKYRIN REPEAT DOMAIN-CONTAINING PROTEIN 39"/>
    <property type="match status" value="1"/>
</dbReference>
<reference evidence="4" key="2">
    <citation type="journal article" date="2023" name="IMA Fungus">
        <title>Comparative genomic study of the Penicillium genus elucidates a diverse pangenome and 15 lateral gene transfer events.</title>
        <authorList>
            <person name="Petersen C."/>
            <person name="Sorensen T."/>
            <person name="Nielsen M.R."/>
            <person name="Sondergaard T.E."/>
            <person name="Sorensen J.L."/>
            <person name="Fitzpatrick D.A."/>
            <person name="Frisvad J.C."/>
            <person name="Nielsen K.L."/>
        </authorList>
    </citation>
    <scope>NUCLEOTIDE SEQUENCE</scope>
    <source>
        <strain evidence="4">IBT 29677</strain>
    </source>
</reference>
<dbReference type="Gene3D" id="1.25.40.20">
    <property type="entry name" value="Ankyrin repeat-containing domain"/>
    <property type="match status" value="2"/>
</dbReference>
<name>A0A9W9VZI1_9EURO</name>
<gene>
    <name evidence="4" type="ORF">N7509_007645</name>
</gene>
<sequence>MVEAIAKRLPSLLTLTNQENFNPLQLALRRHRFGSMKKLHELGADINVESPKQRQTLIHLASKLEKPDHLSDIMGYLLQEGVSLESVTSDGFTPLKLAASLDRLNAAAALLDHGADIESSAGKEGRALDIAVKNGSSRVVESYKSNITPKGASATVAGCGNNTPLHIAAEKGHCDAARALFRGIVYIDVDAQNKFGETPMITAAREGNVEFVRCLMEYREHLGVPSRQWETAAARAADNGHFETVEFFIQQQQGRSR</sequence>
<dbReference type="SUPFAM" id="SSF48403">
    <property type="entry name" value="Ankyrin repeat"/>
    <property type="match status" value="1"/>
</dbReference>
<dbReference type="Pfam" id="PF12796">
    <property type="entry name" value="Ank_2"/>
    <property type="match status" value="2"/>
</dbReference>
<organism evidence="4 5">
    <name type="scientific">Penicillium cosmopolitanum</name>
    <dbReference type="NCBI Taxonomy" id="1131564"/>
    <lineage>
        <taxon>Eukaryota</taxon>
        <taxon>Fungi</taxon>
        <taxon>Dikarya</taxon>
        <taxon>Ascomycota</taxon>
        <taxon>Pezizomycotina</taxon>
        <taxon>Eurotiomycetes</taxon>
        <taxon>Eurotiomycetidae</taxon>
        <taxon>Eurotiales</taxon>
        <taxon>Aspergillaceae</taxon>
        <taxon>Penicillium</taxon>
    </lineage>
</organism>
<dbReference type="PANTHER" id="PTHR24171">
    <property type="entry name" value="ANKYRIN REPEAT DOMAIN-CONTAINING PROTEIN 39-RELATED"/>
    <property type="match status" value="1"/>
</dbReference>
<dbReference type="Pfam" id="PF13606">
    <property type="entry name" value="Ank_3"/>
    <property type="match status" value="1"/>
</dbReference>
<evidence type="ECO:0000313" key="5">
    <source>
        <dbReference type="Proteomes" id="UP001147747"/>
    </source>
</evidence>
<keyword evidence="2 3" id="KW-0040">ANK repeat</keyword>
<feature type="repeat" description="ANK" evidence="3">
    <location>
        <begin position="90"/>
        <end position="122"/>
    </location>
</feature>
<accession>A0A9W9VZI1</accession>
<dbReference type="InterPro" id="IPR036770">
    <property type="entry name" value="Ankyrin_rpt-contain_sf"/>
</dbReference>
<evidence type="ECO:0000313" key="4">
    <source>
        <dbReference type="EMBL" id="KAJ5392155.1"/>
    </source>
</evidence>
<proteinExistence type="predicted"/>
<dbReference type="RefSeq" id="XP_056487833.1">
    <property type="nucleotide sequence ID" value="XM_056632282.1"/>
</dbReference>
<evidence type="ECO:0000256" key="2">
    <source>
        <dbReference type="ARBA" id="ARBA00023043"/>
    </source>
</evidence>